<dbReference type="EMBL" id="JBHRRZ010000012">
    <property type="protein sequence ID" value="MFC2948073.1"/>
    <property type="molecule type" value="Genomic_DNA"/>
</dbReference>
<gene>
    <name evidence="2" type="ORF">ACFODW_06915</name>
</gene>
<accession>A0ABV7A548</accession>
<keyword evidence="1" id="KW-0732">Signal</keyword>
<name>A0ABV7A548_9BACI</name>
<proteinExistence type="predicted"/>
<dbReference type="PROSITE" id="PS51257">
    <property type="entry name" value="PROKAR_LIPOPROTEIN"/>
    <property type="match status" value="1"/>
</dbReference>
<dbReference type="Proteomes" id="UP001595387">
    <property type="component" value="Unassembled WGS sequence"/>
</dbReference>
<evidence type="ECO:0000313" key="3">
    <source>
        <dbReference type="Proteomes" id="UP001595387"/>
    </source>
</evidence>
<feature type="signal peptide" evidence="1">
    <location>
        <begin position="1"/>
        <end position="19"/>
    </location>
</feature>
<sequence length="114" mass="13066">MKRWLLYSSLFFMLFGVMGCSPDQGTDEKYEVLVVQGDENISDKFGKFAGNGYPVLEVEYFTSLEAVNERYPENDIEKAPAVFIFESGGGEMKKLEFKTYDVDEAIEFLKETKE</sequence>
<evidence type="ECO:0000313" key="2">
    <source>
        <dbReference type="EMBL" id="MFC2948073.1"/>
    </source>
</evidence>
<protein>
    <recommendedName>
        <fullName evidence="4">Thioredoxin</fullName>
    </recommendedName>
</protein>
<organism evidence="2 3">
    <name type="scientific">Virgibacillus sediminis</name>
    <dbReference type="NCBI Taxonomy" id="202260"/>
    <lineage>
        <taxon>Bacteria</taxon>
        <taxon>Bacillati</taxon>
        <taxon>Bacillota</taxon>
        <taxon>Bacilli</taxon>
        <taxon>Bacillales</taxon>
        <taxon>Bacillaceae</taxon>
        <taxon>Virgibacillus</taxon>
    </lineage>
</organism>
<feature type="chain" id="PRO_5045966080" description="Thioredoxin" evidence="1">
    <location>
        <begin position="20"/>
        <end position="114"/>
    </location>
</feature>
<evidence type="ECO:0008006" key="4">
    <source>
        <dbReference type="Google" id="ProtNLM"/>
    </source>
</evidence>
<reference evidence="3" key="1">
    <citation type="journal article" date="2019" name="Int. J. Syst. Evol. Microbiol.">
        <title>The Global Catalogue of Microorganisms (GCM) 10K type strain sequencing project: providing services to taxonomists for standard genome sequencing and annotation.</title>
        <authorList>
            <consortium name="The Broad Institute Genomics Platform"/>
            <consortium name="The Broad Institute Genome Sequencing Center for Infectious Disease"/>
            <person name="Wu L."/>
            <person name="Ma J."/>
        </authorList>
    </citation>
    <scope>NUCLEOTIDE SEQUENCE [LARGE SCALE GENOMIC DNA]</scope>
    <source>
        <strain evidence="3">KCTC 13193</strain>
    </source>
</reference>
<evidence type="ECO:0000256" key="1">
    <source>
        <dbReference type="SAM" id="SignalP"/>
    </source>
</evidence>
<keyword evidence="3" id="KW-1185">Reference proteome</keyword>
<comment type="caution">
    <text evidence="2">The sequence shown here is derived from an EMBL/GenBank/DDBJ whole genome shotgun (WGS) entry which is preliminary data.</text>
</comment>
<dbReference type="RefSeq" id="WP_390304611.1">
    <property type="nucleotide sequence ID" value="NZ_JBHRRZ010000012.1"/>
</dbReference>